<dbReference type="Proteomes" id="UP000316199">
    <property type="component" value="Unassembled WGS sequence"/>
</dbReference>
<dbReference type="InterPro" id="IPR011978">
    <property type="entry name" value="YgfB-like"/>
</dbReference>
<protein>
    <recommendedName>
        <fullName evidence="4">YecA family protein</fullName>
    </recommendedName>
</protein>
<dbReference type="PANTHER" id="PTHR37528:SF1">
    <property type="entry name" value="UPF0149 PROTEIN YGFB"/>
    <property type="match status" value="1"/>
</dbReference>
<gene>
    <name evidence="2" type="ORF">EVA68_00090</name>
</gene>
<reference evidence="2 3" key="1">
    <citation type="submission" date="2019-02" db="EMBL/GenBank/DDBJ databases">
        <title>Prokaryotic population dynamics and viral predation in marine succession experiment using metagenomics: the confinement effect.</title>
        <authorList>
            <person name="Haro-Moreno J.M."/>
            <person name="Rodriguez-Valera F."/>
            <person name="Lopez-Perez M."/>
        </authorList>
    </citation>
    <scope>NUCLEOTIDE SEQUENCE [LARGE SCALE GENOMIC DNA]</scope>
    <source>
        <strain evidence="2">MED-G157</strain>
    </source>
</reference>
<dbReference type="Pfam" id="PF03695">
    <property type="entry name" value="UPF0149"/>
    <property type="match status" value="1"/>
</dbReference>
<evidence type="ECO:0000313" key="2">
    <source>
        <dbReference type="EMBL" id="RZO77663.1"/>
    </source>
</evidence>
<comment type="caution">
    <text evidence="2">The sequence shown here is derived from an EMBL/GenBank/DDBJ whole genome shotgun (WGS) entry which is preliminary data.</text>
</comment>
<comment type="similarity">
    <text evidence="1">Belongs to the UPF0149 family.</text>
</comment>
<name>A0A520S5A6_9GAMM</name>
<accession>A0A520S5A6</accession>
<dbReference type="PANTHER" id="PTHR37528">
    <property type="entry name" value="UPF0149 PROTEIN YGFB"/>
    <property type="match status" value="1"/>
</dbReference>
<evidence type="ECO:0000313" key="3">
    <source>
        <dbReference type="Proteomes" id="UP000316199"/>
    </source>
</evidence>
<dbReference type="Gene3D" id="1.20.120.740">
    <property type="entry name" value="YgfB uncharacterised protein family UPF0149, PF03695"/>
    <property type="match status" value="1"/>
</dbReference>
<dbReference type="EMBL" id="SHAG01000001">
    <property type="protein sequence ID" value="RZO77663.1"/>
    <property type="molecule type" value="Genomic_DNA"/>
</dbReference>
<sequence>MLPDTELHNIDYSDFDDFCRVAGITLSISEIHGFMTGYMCSNRKTSSSERRRLYWDLITGDYDKVGSLEDEIVSKLDVLFNSTLEQLDEFGDYQFRILMPKDEENINQRMRALRAFCAGFLAALASVALNEEVSEVLVDIQSIAAVRDEMEETEDNESDFFQLVEFVRASVFFVFFEIATSN</sequence>
<proteinExistence type="inferred from homology"/>
<evidence type="ECO:0008006" key="4">
    <source>
        <dbReference type="Google" id="ProtNLM"/>
    </source>
</evidence>
<dbReference type="InterPro" id="IPR036255">
    <property type="entry name" value="YgfB-like_sf"/>
</dbReference>
<organism evidence="2 3">
    <name type="scientific">OM182 bacterium</name>
    <dbReference type="NCBI Taxonomy" id="2510334"/>
    <lineage>
        <taxon>Bacteria</taxon>
        <taxon>Pseudomonadati</taxon>
        <taxon>Pseudomonadota</taxon>
        <taxon>Gammaproteobacteria</taxon>
        <taxon>OMG group</taxon>
        <taxon>OM182 clade</taxon>
    </lineage>
</organism>
<dbReference type="AlphaFoldDB" id="A0A520S5A6"/>
<dbReference type="SUPFAM" id="SSF101327">
    <property type="entry name" value="YgfB-like"/>
    <property type="match status" value="1"/>
</dbReference>
<evidence type="ECO:0000256" key="1">
    <source>
        <dbReference type="ARBA" id="ARBA00038308"/>
    </source>
</evidence>
<dbReference type="GO" id="GO:0005829">
    <property type="term" value="C:cytosol"/>
    <property type="evidence" value="ECO:0007669"/>
    <property type="project" value="TreeGrafter"/>
</dbReference>